<sequence length="70" mass="8345">MSSRYSALNALARSAANRWKIEQYWGDTMRMASFPPASEPDNSFNYKRYKIIYYQQLIAKLKIKKIDYKN</sequence>
<gene>
    <name evidence="1" type="ORF">K6958_18290</name>
</gene>
<proteinExistence type="predicted"/>
<dbReference type="RefSeq" id="WP_249892439.1">
    <property type="nucleotide sequence ID" value="NZ_CP082904.1"/>
</dbReference>
<dbReference type="EMBL" id="CP082904">
    <property type="protein sequence ID" value="UQY43778.1"/>
    <property type="molecule type" value="Genomic_DNA"/>
</dbReference>
<protein>
    <submittedName>
        <fullName evidence="1">Uncharacterized protein</fullName>
    </submittedName>
</protein>
<evidence type="ECO:0000313" key="2">
    <source>
        <dbReference type="Proteomes" id="UP001056635"/>
    </source>
</evidence>
<keyword evidence="2" id="KW-1185">Reference proteome</keyword>
<organism evidence="1 2">
    <name type="scientific">Mixta hanseatica</name>
    <dbReference type="NCBI Taxonomy" id="2872648"/>
    <lineage>
        <taxon>Bacteria</taxon>
        <taxon>Pseudomonadati</taxon>
        <taxon>Pseudomonadota</taxon>
        <taxon>Gammaproteobacteria</taxon>
        <taxon>Enterobacterales</taxon>
        <taxon>Erwiniaceae</taxon>
        <taxon>Mixta</taxon>
    </lineage>
</organism>
<evidence type="ECO:0000313" key="1">
    <source>
        <dbReference type="EMBL" id="UQY43778.1"/>
    </source>
</evidence>
<name>A0ABY4R911_9GAMM</name>
<reference evidence="1" key="1">
    <citation type="submission" date="2021-09" db="EMBL/GenBank/DDBJ databases">
        <title>First case of bloodstream infection caused by Mixta hanseatica sp. nov., a member of the Erwiniaceae family.</title>
        <authorList>
            <person name="Both A."/>
            <person name="Huang J."/>
            <person name="Wenzel P."/>
            <person name="Aepfelbacher M."/>
            <person name="Rohde H."/>
            <person name="Christner M."/>
            <person name="Hentschke M."/>
        </authorList>
    </citation>
    <scope>NUCLEOTIDE SEQUENCE</scope>
    <source>
        <strain evidence="1">X22927</strain>
    </source>
</reference>
<dbReference type="Proteomes" id="UP001056635">
    <property type="component" value="Chromosome"/>
</dbReference>
<accession>A0ABY4R911</accession>